<sequence>MKKNPRRRQFQKNAPWSDVRSRNSVESSVLPLTPLVLSAPATIGDRRPRISTTRSPPQSAATEPWLGGNLCLISLPPDERLRSFLFVLALLHSVDRAFFPCGAREFVGTHGGIMACNQQNTVKYFRQSVLGFGSFW</sequence>
<dbReference type="AlphaFoldDB" id="A0A427B5S6"/>
<comment type="caution">
    <text evidence="2">The sequence shown here is derived from an EMBL/GenBank/DDBJ whole genome shotgun (WGS) entry which is preliminary data.</text>
</comment>
<accession>A0A427B5S6</accession>
<name>A0A427B5S6_ENSVE</name>
<organism evidence="2 3">
    <name type="scientific">Ensete ventricosum</name>
    <name type="common">Abyssinian banana</name>
    <name type="synonym">Musa ensete</name>
    <dbReference type="NCBI Taxonomy" id="4639"/>
    <lineage>
        <taxon>Eukaryota</taxon>
        <taxon>Viridiplantae</taxon>
        <taxon>Streptophyta</taxon>
        <taxon>Embryophyta</taxon>
        <taxon>Tracheophyta</taxon>
        <taxon>Spermatophyta</taxon>
        <taxon>Magnoliopsida</taxon>
        <taxon>Liliopsida</taxon>
        <taxon>Zingiberales</taxon>
        <taxon>Musaceae</taxon>
        <taxon>Ensete</taxon>
    </lineage>
</organism>
<dbReference type="EMBL" id="AMZH03000430">
    <property type="protein sequence ID" value="RRT83797.1"/>
    <property type="molecule type" value="Genomic_DNA"/>
</dbReference>
<feature type="region of interest" description="Disordered" evidence="1">
    <location>
        <begin position="43"/>
        <end position="63"/>
    </location>
</feature>
<evidence type="ECO:0000313" key="3">
    <source>
        <dbReference type="Proteomes" id="UP000287651"/>
    </source>
</evidence>
<gene>
    <name evidence="2" type="ORF">B296_00009680</name>
</gene>
<feature type="region of interest" description="Disordered" evidence="1">
    <location>
        <begin position="1"/>
        <end position="28"/>
    </location>
</feature>
<dbReference type="Proteomes" id="UP000287651">
    <property type="component" value="Unassembled WGS sequence"/>
</dbReference>
<reference evidence="2 3" key="1">
    <citation type="journal article" date="2014" name="Agronomy (Basel)">
        <title>A Draft Genome Sequence for Ensete ventricosum, the Drought-Tolerant Tree Against Hunger.</title>
        <authorList>
            <person name="Harrison J."/>
            <person name="Moore K.A."/>
            <person name="Paszkiewicz K."/>
            <person name="Jones T."/>
            <person name="Grant M."/>
            <person name="Ambacheew D."/>
            <person name="Muzemil S."/>
            <person name="Studholme D.J."/>
        </authorList>
    </citation>
    <scope>NUCLEOTIDE SEQUENCE [LARGE SCALE GENOMIC DNA]</scope>
</reference>
<evidence type="ECO:0000256" key="1">
    <source>
        <dbReference type="SAM" id="MobiDB-lite"/>
    </source>
</evidence>
<protein>
    <submittedName>
        <fullName evidence="2">Uncharacterized protein</fullName>
    </submittedName>
</protein>
<proteinExistence type="predicted"/>
<evidence type="ECO:0000313" key="2">
    <source>
        <dbReference type="EMBL" id="RRT83797.1"/>
    </source>
</evidence>
<feature type="compositionally biased region" description="Basic residues" evidence="1">
    <location>
        <begin position="1"/>
        <end position="10"/>
    </location>
</feature>